<protein>
    <recommendedName>
        <fullName evidence="4">Secreted protein</fullName>
    </recommendedName>
</protein>
<keyword evidence="1" id="KW-0732">Signal</keyword>
<dbReference type="EMBL" id="MU007025">
    <property type="protein sequence ID" value="KAF2432507.1"/>
    <property type="molecule type" value="Genomic_DNA"/>
</dbReference>
<reference evidence="2" key="1">
    <citation type="journal article" date="2020" name="Stud. Mycol.">
        <title>101 Dothideomycetes genomes: a test case for predicting lifestyles and emergence of pathogens.</title>
        <authorList>
            <person name="Haridas S."/>
            <person name="Albert R."/>
            <person name="Binder M."/>
            <person name="Bloem J."/>
            <person name="Labutti K."/>
            <person name="Salamov A."/>
            <person name="Andreopoulos B."/>
            <person name="Baker S."/>
            <person name="Barry K."/>
            <person name="Bills G."/>
            <person name="Bluhm B."/>
            <person name="Cannon C."/>
            <person name="Castanera R."/>
            <person name="Culley D."/>
            <person name="Daum C."/>
            <person name="Ezra D."/>
            <person name="Gonzalez J."/>
            <person name="Henrissat B."/>
            <person name="Kuo A."/>
            <person name="Liang C."/>
            <person name="Lipzen A."/>
            <person name="Lutzoni F."/>
            <person name="Magnuson J."/>
            <person name="Mondo S."/>
            <person name="Nolan M."/>
            <person name="Ohm R."/>
            <person name="Pangilinan J."/>
            <person name="Park H.-J."/>
            <person name="Ramirez L."/>
            <person name="Alfaro M."/>
            <person name="Sun H."/>
            <person name="Tritt A."/>
            <person name="Yoshinaga Y."/>
            <person name="Zwiers L.-H."/>
            <person name="Turgeon B."/>
            <person name="Goodwin S."/>
            <person name="Spatafora J."/>
            <person name="Crous P."/>
            <person name="Grigoriev I."/>
        </authorList>
    </citation>
    <scope>NUCLEOTIDE SEQUENCE</scope>
    <source>
        <strain evidence="2">CBS 130266</strain>
    </source>
</reference>
<feature type="chain" id="PRO_5040175404" description="Secreted protein" evidence="1">
    <location>
        <begin position="19"/>
        <end position="101"/>
    </location>
</feature>
<dbReference type="Proteomes" id="UP000800235">
    <property type="component" value="Unassembled WGS sequence"/>
</dbReference>
<gene>
    <name evidence="2" type="ORF">EJ08DRAFT_709807</name>
</gene>
<comment type="caution">
    <text evidence="2">The sequence shown here is derived from an EMBL/GenBank/DDBJ whole genome shotgun (WGS) entry which is preliminary data.</text>
</comment>
<feature type="signal peptide" evidence="1">
    <location>
        <begin position="1"/>
        <end position="18"/>
    </location>
</feature>
<evidence type="ECO:0000256" key="1">
    <source>
        <dbReference type="SAM" id="SignalP"/>
    </source>
</evidence>
<sequence>MKFLPALCLLATPLLVTADWVYTVDGKTVGSGRGPHDCASNPLRAGQKWKWNAGGTQCVLHMYGEAPEKDCTKSTRLNFDTRRPTDGGPAQTDHYFWKVSC</sequence>
<evidence type="ECO:0000313" key="2">
    <source>
        <dbReference type="EMBL" id="KAF2432507.1"/>
    </source>
</evidence>
<evidence type="ECO:0000313" key="3">
    <source>
        <dbReference type="Proteomes" id="UP000800235"/>
    </source>
</evidence>
<organism evidence="2 3">
    <name type="scientific">Tothia fuscella</name>
    <dbReference type="NCBI Taxonomy" id="1048955"/>
    <lineage>
        <taxon>Eukaryota</taxon>
        <taxon>Fungi</taxon>
        <taxon>Dikarya</taxon>
        <taxon>Ascomycota</taxon>
        <taxon>Pezizomycotina</taxon>
        <taxon>Dothideomycetes</taxon>
        <taxon>Pleosporomycetidae</taxon>
        <taxon>Venturiales</taxon>
        <taxon>Cylindrosympodiaceae</taxon>
        <taxon>Tothia</taxon>
    </lineage>
</organism>
<keyword evidence="3" id="KW-1185">Reference proteome</keyword>
<proteinExistence type="predicted"/>
<accession>A0A9P4NVJ4</accession>
<evidence type="ECO:0008006" key="4">
    <source>
        <dbReference type="Google" id="ProtNLM"/>
    </source>
</evidence>
<dbReference type="AlphaFoldDB" id="A0A9P4NVJ4"/>
<name>A0A9P4NVJ4_9PEZI</name>